<sequence length="113" mass="12955">MPRPKDFAELRRYLEEQGDEDLADAILPLEEIAPPELVERYPVLKNLALVALSELTDEEIEDILAEMDEGEEPGEIRRIIGLPNLTEKASMCDLITFDDLLNWLEQNGVRFED</sequence>
<dbReference type="Proteomes" id="UP001204798">
    <property type="component" value="Unassembled WGS sequence"/>
</dbReference>
<proteinExistence type="predicted"/>
<accession>A0ABT2EM42</accession>
<comment type="caution">
    <text evidence="1">The sequence shown here is derived from an EMBL/GenBank/DDBJ whole genome shotgun (WGS) entry which is preliminary data.</text>
</comment>
<dbReference type="RefSeq" id="WP_259095093.1">
    <property type="nucleotide sequence ID" value="NZ_CP130454.1"/>
</dbReference>
<dbReference type="EMBL" id="JANUCP010000002">
    <property type="protein sequence ID" value="MCS3919012.1"/>
    <property type="molecule type" value="Genomic_DNA"/>
</dbReference>
<name>A0ABT2EM42_9BACT</name>
<evidence type="ECO:0000313" key="1">
    <source>
        <dbReference type="EMBL" id="MCS3919012.1"/>
    </source>
</evidence>
<organism evidence="1 2">
    <name type="scientific">Candidatus Fervidibacter sacchari</name>
    <dbReference type="NCBI Taxonomy" id="1448929"/>
    <lineage>
        <taxon>Bacteria</taxon>
        <taxon>Candidatus Fervidibacterota</taxon>
        <taxon>Candidatus Fervidibacter</taxon>
    </lineage>
</organism>
<reference evidence="1 2" key="1">
    <citation type="submission" date="2022-08" db="EMBL/GenBank/DDBJ databases">
        <title>Bacterial and archaeal communities from various locations to study Microbial Dark Matter (Phase II).</title>
        <authorList>
            <person name="Stepanauskas R."/>
        </authorList>
    </citation>
    <scope>NUCLEOTIDE SEQUENCE [LARGE SCALE GENOMIC DNA]</scope>
    <source>
        <strain evidence="1 2">PD1</strain>
    </source>
</reference>
<evidence type="ECO:0008006" key="3">
    <source>
        <dbReference type="Google" id="ProtNLM"/>
    </source>
</evidence>
<gene>
    <name evidence="1" type="ORF">M2350_001412</name>
</gene>
<evidence type="ECO:0000313" key="2">
    <source>
        <dbReference type="Proteomes" id="UP001204798"/>
    </source>
</evidence>
<keyword evidence="2" id="KW-1185">Reference proteome</keyword>
<protein>
    <recommendedName>
        <fullName evidence="3">Magnesium transporter MgtE intracellular domain-containing protein</fullName>
    </recommendedName>
</protein>